<proteinExistence type="predicted"/>
<dbReference type="AlphaFoldDB" id="A0A0C3P1D9"/>
<dbReference type="InParanoid" id="A0A0C3P1D9"/>
<dbReference type="Proteomes" id="UP000054217">
    <property type="component" value="Unassembled WGS sequence"/>
</dbReference>
<dbReference type="STRING" id="870435.A0A0C3P1D9"/>
<feature type="non-terminal residue" evidence="1">
    <location>
        <position position="101"/>
    </location>
</feature>
<evidence type="ECO:0000313" key="1">
    <source>
        <dbReference type="EMBL" id="KIO06875.1"/>
    </source>
</evidence>
<reference evidence="1 2" key="1">
    <citation type="submission" date="2014-04" db="EMBL/GenBank/DDBJ databases">
        <authorList>
            <consortium name="DOE Joint Genome Institute"/>
            <person name="Kuo A."/>
            <person name="Kohler A."/>
            <person name="Costa M.D."/>
            <person name="Nagy L.G."/>
            <person name="Floudas D."/>
            <person name="Copeland A."/>
            <person name="Barry K.W."/>
            <person name="Cichocki N."/>
            <person name="Veneault-Fourrey C."/>
            <person name="LaButti K."/>
            <person name="Lindquist E.A."/>
            <person name="Lipzen A."/>
            <person name="Lundell T."/>
            <person name="Morin E."/>
            <person name="Murat C."/>
            <person name="Sun H."/>
            <person name="Tunlid A."/>
            <person name="Henrissat B."/>
            <person name="Grigoriev I.V."/>
            <person name="Hibbett D.S."/>
            <person name="Martin F."/>
            <person name="Nordberg H.P."/>
            <person name="Cantor M.N."/>
            <person name="Hua S.X."/>
        </authorList>
    </citation>
    <scope>NUCLEOTIDE SEQUENCE [LARGE SCALE GENOMIC DNA]</scope>
    <source>
        <strain evidence="1 2">Marx 270</strain>
    </source>
</reference>
<name>A0A0C3P1D9_PISTI</name>
<reference evidence="2" key="2">
    <citation type="submission" date="2015-01" db="EMBL/GenBank/DDBJ databases">
        <title>Evolutionary Origins and Diversification of the Mycorrhizal Mutualists.</title>
        <authorList>
            <consortium name="DOE Joint Genome Institute"/>
            <consortium name="Mycorrhizal Genomics Consortium"/>
            <person name="Kohler A."/>
            <person name="Kuo A."/>
            <person name="Nagy L.G."/>
            <person name="Floudas D."/>
            <person name="Copeland A."/>
            <person name="Barry K.W."/>
            <person name="Cichocki N."/>
            <person name="Veneault-Fourrey C."/>
            <person name="LaButti K."/>
            <person name="Lindquist E.A."/>
            <person name="Lipzen A."/>
            <person name="Lundell T."/>
            <person name="Morin E."/>
            <person name="Murat C."/>
            <person name="Riley R."/>
            <person name="Ohm R."/>
            <person name="Sun H."/>
            <person name="Tunlid A."/>
            <person name="Henrissat B."/>
            <person name="Grigoriev I.V."/>
            <person name="Hibbett D.S."/>
            <person name="Martin F."/>
        </authorList>
    </citation>
    <scope>NUCLEOTIDE SEQUENCE [LARGE SCALE GENOMIC DNA]</scope>
    <source>
        <strain evidence="2">Marx 270</strain>
    </source>
</reference>
<dbReference type="EMBL" id="KN831961">
    <property type="protein sequence ID" value="KIO06875.1"/>
    <property type="molecule type" value="Genomic_DNA"/>
</dbReference>
<sequence length="101" mass="11598">MPRSAVEDHEIKELLVRRKLLHKHGEEKVNIDLFGFHFIDVEEDTRTDKGYLAYCAHYLQAQSAQIGHFNYCVAHIHPSVVTKCSTSCGDVDGPFYRYSTL</sequence>
<protein>
    <submittedName>
        <fullName evidence="1">Uncharacterized protein</fullName>
    </submittedName>
</protein>
<organism evidence="1 2">
    <name type="scientific">Pisolithus tinctorius Marx 270</name>
    <dbReference type="NCBI Taxonomy" id="870435"/>
    <lineage>
        <taxon>Eukaryota</taxon>
        <taxon>Fungi</taxon>
        <taxon>Dikarya</taxon>
        <taxon>Basidiomycota</taxon>
        <taxon>Agaricomycotina</taxon>
        <taxon>Agaricomycetes</taxon>
        <taxon>Agaricomycetidae</taxon>
        <taxon>Boletales</taxon>
        <taxon>Sclerodermatineae</taxon>
        <taxon>Pisolithaceae</taxon>
        <taxon>Pisolithus</taxon>
    </lineage>
</organism>
<accession>A0A0C3P1D9</accession>
<gene>
    <name evidence="1" type="ORF">M404DRAFT_998290</name>
</gene>
<evidence type="ECO:0000313" key="2">
    <source>
        <dbReference type="Proteomes" id="UP000054217"/>
    </source>
</evidence>
<keyword evidence="2" id="KW-1185">Reference proteome</keyword>
<dbReference type="HOGENOM" id="CLU_2298406_0_0_1"/>